<dbReference type="Proteomes" id="UP000316855">
    <property type="component" value="Chromosome"/>
</dbReference>
<accession>A0A517VDQ6</accession>
<gene>
    <name evidence="1" type="ORF">Pan161_27880</name>
</gene>
<dbReference type="AlphaFoldDB" id="A0A517VDQ6"/>
<keyword evidence="2" id="KW-1185">Reference proteome</keyword>
<dbReference type="OrthoDB" id="277227at2"/>
<dbReference type="KEGG" id="gax:Pan161_27880"/>
<dbReference type="RefSeq" id="WP_145227757.1">
    <property type="nucleotide sequence ID" value="NZ_CP036343.1"/>
</dbReference>
<protein>
    <submittedName>
        <fullName evidence="1">Uncharacterized protein</fullName>
    </submittedName>
</protein>
<name>A0A517VDQ6_9PLAN</name>
<sequence>MGNWLRKRISLIATLSILAFFWIMTAVYGTVEVQQSYVELNRKDLPPNARVYDDHRPADLESNWCLVGYPHAPFPGIVSLEVDMTGCDIWWSAQRIYFFWCPIYHTKAPFWGRSVAGTYEETE</sequence>
<organism evidence="1 2">
    <name type="scientific">Gimesia algae</name>
    <dbReference type="NCBI Taxonomy" id="2527971"/>
    <lineage>
        <taxon>Bacteria</taxon>
        <taxon>Pseudomonadati</taxon>
        <taxon>Planctomycetota</taxon>
        <taxon>Planctomycetia</taxon>
        <taxon>Planctomycetales</taxon>
        <taxon>Planctomycetaceae</taxon>
        <taxon>Gimesia</taxon>
    </lineage>
</organism>
<evidence type="ECO:0000313" key="2">
    <source>
        <dbReference type="Proteomes" id="UP000316855"/>
    </source>
</evidence>
<reference evidence="1 2" key="1">
    <citation type="submission" date="2019-02" db="EMBL/GenBank/DDBJ databases">
        <title>Deep-cultivation of Planctomycetes and their phenomic and genomic characterization uncovers novel biology.</title>
        <authorList>
            <person name="Wiegand S."/>
            <person name="Jogler M."/>
            <person name="Boedeker C."/>
            <person name="Pinto D."/>
            <person name="Vollmers J."/>
            <person name="Rivas-Marin E."/>
            <person name="Kohn T."/>
            <person name="Peeters S.H."/>
            <person name="Heuer A."/>
            <person name="Rast P."/>
            <person name="Oberbeckmann S."/>
            <person name="Bunk B."/>
            <person name="Jeske O."/>
            <person name="Meyerdierks A."/>
            <person name="Storesund J.E."/>
            <person name="Kallscheuer N."/>
            <person name="Luecker S."/>
            <person name="Lage O.M."/>
            <person name="Pohl T."/>
            <person name="Merkel B.J."/>
            <person name="Hornburger P."/>
            <person name="Mueller R.-W."/>
            <person name="Bruemmer F."/>
            <person name="Labrenz M."/>
            <person name="Spormann A.M."/>
            <person name="Op den Camp H."/>
            <person name="Overmann J."/>
            <person name="Amann R."/>
            <person name="Jetten M.S.M."/>
            <person name="Mascher T."/>
            <person name="Medema M.H."/>
            <person name="Devos D.P."/>
            <person name="Kaster A.-K."/>
            <person name="Ovreas L."/>
            <person name="Rohde M."/>
            <person name="Galperin M.Y."/>
            <person name="Jogler C."/>
        </authorList>
    </citation>
    <scope>NUCLEOTIDE SEQUENCE [LARGE SCALE GENOMIC DNA]</scope>
    <source>
        <strain evidence="1 2">Pan161</strain>
    </source>
</reference>
<dbReference type="EMBL" id="CP036343">
    <property type="protein sequence ID" value="QDT91133.1"/>
    <property type="molecule type" value="Genomic_DNA"/>
</dbReference>
<proteinExistence type="predicted"/>
<evidence type="ECO:0000313" key="1">
    <source>
        <dbReference type="EMBL" id="QDT91133.1"/>
    </source>
</evidence>